<dbReference type="OrthoDB" id="4250781at2759"/>
<name>A0A066VTL4_TILAU</name>
<dbReference type="EMBL" id="JMSN01000075">
    <property type="protein sequence ID" value="KDN41880.1"/>
    <property type="molecule type" value="Genomic_DNA"/>
</dbReference>
<comment type="similarity">
    <text evidence="1">Belongs to the lysine N-acyltransferase MbtK family.</text>
</comment>
<sequence>MPSGTLRNAGIKPVPGSIVYRRYIPEVAQHLSYRMVSIGSPEAGEGARDGPAYSRDVQLCAKWQNSDRVHAGWRQRDPAMSAHFDCIKEIVDDPARFGLIGYWDDEPWGFVEIYFAKESNVAPFYQVADRDMGFHALVGEAKYRGAHRVRTWMGAAVHLCFLLDPQTQLVVSEPRASNTKMVEYECMVGGHVEKLIDLGHKRSALVMIPRERFFQLCPMGPLPQQMEAAKAWEG</sequence>
<dbReference type="PANTHER" id="PTHR31438">
    <property type="entry name" value="LYSINE N-ACYLTRANSFERASE C17G9.06C-RELATED"/>
    <property type="match status" value="1"/>
</dbReference>
<organism evidence="2 3">
    <name type="scientific">Tilletiaria anomala (strain ATCC 24038 / CBS 436.72 / UBC 951)</name>
    <dbReference type="NCBI Taxonomy" id="1037660"/>
    <lineage>
        <taxon>Eukaryota</taxon>
        <taxon>Fungi</taxon>
        <taxon>Dikarya</taxon>
        <taxon>Basidiomycota</taxon>
        <taxon>Ustilaginomycotina</taxon>
        <taxon>Exobasidiomycetes</taxon>
        <taxon>Georgefischeriales</taxon>
        <taxon>Tilletiariaceae</taxon>
        <taxon>Tilletiaria</taxon>
    </lineage>
</organism>
<evidence type="ECO:0000256" key="1">
    <source>
        <dbReference type="ARBA" id="ARBA00009893"/>
    </source>
</evidence>
<dbReference type="OMA" id="THAYPPF"/>
<gene>
    <name evidence="2" type="ORF">K437DRAFT_226530</name>
</gene>
<dbReference type="GO" id="GO:0016410">
    <property type="term" value="F:N-acyltransferase activity"/>
    <property type="evidence" value="ECO:0007669"/>
    <property type="project" value="TreeGrafter"/>
</dbReference>
<dbReference type="AlphaFoldDB" id="A0A066VTL4"/>
<protein>
    <submittedName>
        <fullName evidence="2">Putative siderophore biosynthesis protein</fullName>
    </submittedName>
</protein>
<dbReference type="PANTHER" id="PTHR31438:SF1">
    <property type="entry name" value="LYSINE N-ACYLTRANSFERASE C17G9.06C-RELATED"/>
    <property type="match status" value="1"/>
</dbReference>
<evidence type="ECO:0000313" key="2">
    <source>
        <dbReference type="EMBL" id="KDN41880.1"/>
    </source>
</evidence>
<evidence type="ECO:0000313" key="3">
    <source>
        <dbReference type="Proteomes" id="UP000027361"/>
    </source>
</evidence>
<dbReference type="HOGENOM" id="CLU_039848_4_1_1"/>
<dbReference type="SUPFAM" id="SSF55729">
    <property type="entry name" value="Acyl-CoA N-acyltransferases (Nat)"/>
    <property type="match status" value="1"/>
</dbReference>
<dbReference type="STRING" id="1037660.A0A066VTL4"/>
<proteinExistence type="inferred from homology"/>
<dbReference type="RefSeq" id="XP_013241881.1">
    <property type="nucleotide sequence ID" value="XM_013386427.1"/>
</dbReference>
<accession>A0A066VTL4</accession>
<dbReference type="Gene3D" id="3.40.630.30">
    <property type="match status" value="1"/>
</dbReference>
<dbReference type="InParanoid" id="A0A066VTL4"/>
<reference evidence="2 3" key="1">
    <citation type="submission" date="2014-05" db="EMBL/GenBank/DDBJ databases">
        <title>Draft genome sequence of a rare smut relative, Tilletiaria anomala UBC 951.</title>
        <authorList>
            <consortium name="DOE Joint Genome Institute"/>
            <person name="Toome M."/>
            <person name="Kuo A."/>
            <person name="Henrissat B."/>
            <person name="Lipzen A."/>
            <person name="Tritt A."/>
            <person name="Yoshinaga Y."/>
            <person name="Zane M."/>
            <person name="Barry K."/>
            <person name="Grigoriev I.V."/>
            <person name="Spatafora J.W."/>
            <person name="Aimea M.C."/>
        </authorList>
    </citation>
    <scope>NUCLEOTIDE SEQUENCE [LARGE SCALE GENOMIC DNA]</scope>
    <source>
        <strain evidence="2 3">UBC 951</strain>
    </source>
</reference>
<keyword evidence="3" id="KW-1185">Reference proteome</keyword>
<dbReference type="GeneID" id="25262574"/>
<dbReference type="InterPro" id="IPR016181">
    <property type="entry name" value="Acyl_CoA_acyltransferase"/>
</dbReference>
<dbReference type="Proteomes" id="UP000027361">
    <property type="component" value="Unassembled WGS sequence"/>
</dbReference>
<dbReference type="Pfam" id="PF13523">
    <property type="entry name" value="Acetyltransf_8"/>
    <property type="match status" value="1"/>
</dbReference>
<comment type="caution">
    <text evidence="2">The sequence shown here is derived from an EMBL/GenBank/DDBJ whole genome shotgun (WGS) entry which is preliminary data.</text>
</comment>